<feature type="transmembrane region" description="Helical" evidence="2">
    <location>
        <begin position="180"/>
        <end position="205"/>
    </location>
</feature>
<keyword evidence="2" id="KW-1133">Transmembrane helix</keyword>
<dbReference type="EMBL" id="BQNB010016665">
    <property type="protein sequence ID" value="GJT54366.1"/>
    <property type="molecule type" value="Genomic_DNA"/>
</dbReference>
<name>A0ABQ5ETK8_9ASTR</name>
<comment type="caution">
    <text evidence="3">The sequence shown here is derived from an EMBL/GenBank/DDBJ whole genome shotgun (WGS) entry which is preliminary data.</text>
</comment>
<accession>A0ABQ5ETK8</accession>
<proteinExistence type="predicted"/>
<evidence type="ECO:0000313" key="3">
    <source>
        <dbReference type="EMBL" id="GJT54366.1"/>
    </source>
</evidence>
<keyword evidence="2" id="KW-0812">Transmembrane</keyword>
<feature type="compositionally biased region" description="Gly residues" evidence="1">
    <location>
        <begin position="291"/>
        <end position="331"/>
    </location>
</feature>
<feature type="transmembrane region" description="Helical" evidence="2">
    <location>
        <begin position="237"/>
        <end position="257"/>
    </location>
</feature>
<protein>
    <recommendedName>
        <fullName evidence="5">Reverse transcriptase domain-containing protein</fullName>
    </recommendedName>
</protein>
<feature type="region of interest" description="Disordered" evidence="1">
    <location>
        <begin position="283"/>
        <end position="331"/>
    </location>
</feature>
<dbReference type="PANTHER" id="PTHR46148">
    <property type="entry name" value="CHROMO DOMAIN-CONTAINING PROTEIN"/>
    <property type="match status" value="1"/>
</dbReference>
<gene>
    <name evidence="3" type="ORF">Tco_0989420</name>
</gene>
<evidence type="ECO:0000256" key="1">
    <source>
        <dbReference type="SAM" id="MobiDB-lite"/>
    </source>
</evidence>
<feature type="region of interest" description="Disordered" evidence="1">
    <location>
        <begin position="454"/>
        <end position="476"/>
    </location>
</feature>
<keyword evidence="2" id="KW-0472">Membrane</keyword>
<evidence type="ECO:0008006" key="5">
    <source>
        <dbReference type="Google" id="ProtNLM"/>
    </source>
</evidence>
<organism evidence="3 4">
    <name type="scientific">Tanacetum coccineum</name>
    <dbReference type="NCBI Taxonomy" id="301880"/>
    <lineage>
        <taxon>Eukaryota</taxon>
        <taxon>Viridiplantae</taxon>
        <taxon>Streptophyta</taxon>
        <taxon>Embryophyta</taxon>
        <taxon>Tracheophyta</taxon>
        <taxon>Spermatophyta</taxon>
        <taxon>Magnoliopsida</taxon>
        <taxon>eudicotyledons</taxon>
        <taxon>Gunneridae</taxon>
        <taxon>Pentapetalae</taxon>
        <taxon>asterids</taxon>
        <taxon>campanulids</taxon>
        <taxon>Asterales</taxon>
        <taxon>Asteraceae</taxon>
        <taxon>Asteroideae</taxon>
        <taxon>Anthemideae</taxon>
        <taxon>Anthemidinae</taxon>
        <taxon>Tanacetum</taxon>
    </lineage>
</organism>
<evidence type="ECO:0000256" key="2">
    <source>
        <dbReference type="SAM" id="Phobius"/>
    </source>
</evidence>
<dbReference type="PANTHER" id="PTHR46148:SF59">
    <property type="entry name" value="NUCLEOTIDYLTRANSFERASE, RIBONUCLEASE H"/>
    <property type="match status" value="1"/>
</dbReference>
<reference evidence="3" key="1">
    <citation type="journal article" date="2022" name="Int. J. Mol. Sci.">
        <title>Draft Genome of Tanacetum Coccineum: Genomic Comparison of Closely Related Tanacetum-Family Plants.</title>
        <authorList>
            <person name="Yamashiro T."/>
            <person name="Shiraishi A."/>
            <person name="Nakayama K."/>
            <person name="Satake H."/>
        </authorList>
    </citation>
    <scope>NUCLEOTIDE SEQUENCE</scope>
</reference>
<reference evidence="3" key="2">
    <citation type="submission" date="2022-01" db="EMBL/GenBank/DDBJ databases">
        <authorList>
            <person name="Yamashiro T."/>
            <person name="Shiraishi A."/>
            <person name="Satake H."/>
            <person name="Nakayama K."/>
        </authorList>
    </citation>
    <scope>NUCLEOTIDE SEQUENCE</scope>
</reference>
<evidence type="ECO:0000313" key="4">
    <source>
        <dbReference type="Proteomes" id="UP001151760"/>
    </source>
</evidence>
<sequence>MSNLKKCLSDESLVIPLEELHVDDKLHFMEEPVEVMDREIKQLKRSHIPIIKVRWNSKRVLEFTSECEDQFKQKNNTIGFQVWDIVVLNVSPWERGLLLFWKTAGKLNPRSQLKVVVHEIKPLKEMSSHQLVLAGGGDAGMVVLALAVATTTAVSVAVVVRVAAGAMAAMVAARSGWKVAVLAGAVAVTVVGSGGIDVMSAAVAPLPEQPAMPPLLVVVGGGVLVVVVPAGGGSITVLMVVVPVCGMVVMVAMVAMACAKVGVGRLGVGLGWWRGGALAEWWRGSSRSGKGNSGGGRGRGGGGHGWRSGGGRGGGRGGGGGHIGRGGLVWGPQGGGDRGVVGTVVAVEAVVGATSGGEGTMSWWRGNGGRSGEGGDRGVVGAGVVAVAVGCGGDGDGDGGGGGDAGGGKGGGGGGGGGCGVVVDGDRGGGGVVAVVMAVVAWRSEGEELEYPFFEGDGSSSNEWRDYGMASNDYEGPPVFDDDQYEEESMPLYDTDIEDVIEEEE</sequence>
<feature type="transmembrane region" description="Helical" evidence="2">
    <location>
        <begin position="211"/>
        <end position="230"/>
    </location>
</feature>
<dbReference type="Proteomes" id="UP001151760">
    <property type="component" value="Unassembled WGS sequence"/>
</dbReference>
<keyword evidence="4" id="KW-1185">Reference proteome</keyword>